<dbReference type="GO" id="GO:0031011">
    <property type="term" value="C:Ino80 complex"/>
    <property type="evidence" value="ECO:0007669"/>
    <property type="project" value="InterPro"/>
</dbReference>
<dbReference type="PANTHER" id="PTHR13052:SF3">
    <property type="entry name" value="NUCLEAR FACTOR RELATED TO KAPPA-B-BINDING PROTEIN"/>
    <property type="match status" value="1"/>
</dbReference>
<protein>
    <recommendedName>
        <fullName evidence="1">Nuclear factor related to kappa-B-binding protein second winged helix domain-containing protein</fullName>
    </recommendedName>
</protein>
<dbReference type="InterPro" id="IPR024867">
    <property type="entry name" value="NFRKB"/>
</dbReference>
<dbReference type="AlphaFoldDB" id="A0AAU9JZ87"/>
<evidence type="ECO:0000313" key="3">
    <source>
        <dbReference type="Proteomes" id="UP001162131"/>
    </source>
</evidence>
<accession>A0AAU9JZ87</accession>
<name>A0AAU9JZ87_9CILI</name>
<proteinExistence type="predicted"/>
<dbReference type="Pfam" id="PF25793">
    <property type="entry name" value="WHD_2nd_NFRKB"/>
    <property type="match status" value="1"/>
</dbReference>
<dbReference type="PANTHER" id="PTHR13052">
    <property type="entry name" value="NFRKB-RELATED"/>
    <property type="match status" value="1"/>
</dbReference>
<dbReference type="InterPro" id="IPR057748">
    <property type="entry name" value="NFRKB_WH_2"/>
</dbReference>
<organism evidence="2 3">
    <name type="scientific">Blepharisma stoltei</name>
    <dbReference type="NCBI Taxonomy" id="1481888"/>
    <lineage>
        <taxon>Eukaryota</taxon>
        <taxon>Sar</taxon>
        <taxon>Alveolata</taxon>
        <taxon>Ciliophora</taxon>
        <taxon>Postciliodesmatophora</taxon>
        <taxon>Heterotrichea</taxon>
        <taxon>Heterotrichida</taxon>
        <taxon>Blepharismidae</taxon>
        <taxon>Blepharisma</taxon>
    </lineage>
</organism>
<reference evidence="2" key="1">
    <citation type="submission" date="2021-09" db="EMBL/GenBank/DDBJ databases">
        <authorList>
            <consortium name="AG Swart"/>
            <person name="Singh M."/>
            <person name="Singh A."/>
            <person name="Seah K."/>
            <person name="Emmerich C."/>
        </authorList>
    </citation>
    <scope>NUCLEOTIDE SEQUENCE</scope>
    <source>
        <strain evidence="2">ATCC30299</strain>
    </source>
</reference>
<dbReference type="Proteomes" id="UP001162131">
    <property type="component" value="Unassembled WGS sequence"/>
</dbReference>
<comment type="caution">
    <text evidence="2">The sequence shown here is derived from an EMBL/GenBank/DDBJ whole genome shotgun (WGS) entry which is preliminary data.</text>
</comment>
<gene>
    <name evidence="2" type="ORF">BSTOLATCC_MIC52220</name>
</gene>
<dbReference type="EMBL" id="CAJZBQ010000052">
    <property type="protein sequence ID" value="CAG9330806.1"/>
    <property type="molecule type" value="Genomic_DNA"/>
</dbReference>
<evidence type="ECO:0000259" key="1">
    <source>
        <dbReference type="Pfam" id="PF25793"/>
    </source>
</evidence>
<feature type="domain" description="Nuclear factor related to kappa-B-binding protein second winged helix" evidence="1">
    <location>
        <begin position="262"/>
        <end position="396"/>
    </location>
</feature>
<evidence type="ECO:0000313" key="2">
    <source>
        <dbReference type="EMBL" id="CAG9330806.1"/>
    </source>
</evidence>
<keyword evidence="3" id="KW-1185">Reference proteome</keyword>
<sequence>MEDWTDIVSESEADLDLQIEAVTESSESSDEEDEISKTYLIQGKKLRLPKLIEQVDLLDVFTVDVWSDLITDKDRSELISLLPSSKVNQTLEELFTHQIFHMFNPIQEFSEKICKGHYTSAHKRVSRHAKALFDDDLYQYTTKLKTELPEKLKSLSYEAAKSVWIRRKLAYHEFESDSSSDESVFSHDFDECTSGDSTIIDEEEEALYEIAEKPRKGEDEEKENELKKVGNLDWVKYSSRFKDLNIHKNQLTIRMSSLEWVEKYRKQETDRYNNPTLPWAYQLEDGTIAIVAPVCKKLTSTNIKPRDHQCLKPDRPAYLTLLSITRDAAARLQDGVGTRADICALVRDSQFIVENASDTQISNLVSGALDRLHYEKDPCVKYDPERKLWFYLHRGRGLDFAGWRSELPVKRGRPAVTHVQEIATKEYLPPYLEEDEVTKRRKGK</sequence>